<dbReference type="InParanoid" id="A0A2K1L7J9"/>
<dbReference type="PANTHER" id="PTHR14845">
    <property type="entry name" value="COILED-COIL DOMAIN-CONTAINING 166"/>
    <property type="match status" value="1"/>
</dbReference>
<dbReference type="EMBL" id="ABEU02000001">
    <property type="protein sequence ID" value="PNR61982.1"/>
    <property type="molecule type" value="Genomic_DNA"/>
</dbReference>
<dbReference type="Gramene" id="Pp3c1_8830V3.2">
    <property type="protein sequence ID" value="Pp3c1_8830V3.2"/>
    <property type="gene ID" value="Pp3c1_8830"/>
</dbReference>
<evidence type="ECO:0000313" key="3">
    <source>
        <dbReference type="EMBL" id="PNR61982.1"/>
    </source>
</evidence>
<dbReference type="PaxDb" id="3218-PP1S38_136V6.1"/>
<organism evidence="3">
    <name type="scientific">Physcomitrium patens</name>
    <name type="common">Spreading-leaved earth moss</name>
    <name type="synonym">Physcomitrella patens</name>
    <dbReference type="NCBI Taxonomy" id="3218"/>
    <lineage>
        <taxon>Eukaryota</taxon>
        <taxon>Viridiplantae</taxon>
        <taxon>Streptophyta</taxon>
        <taxon>Embryophyta</taxon>
        <taxon>Bryophyta</taxon>
        <taxon>Bryophytina</taxon>
        <taxon>Bryopsida</taxon>
        <taxon>Funariidae</taxon>
        <taxon>Funariales</taxon>
        <taxon>Funariaceae</taxon>
        <taxon>Physcomitrium</taxon>
    </lineage>
</organism>
<evidence type="ECO:0000313" key="5">
    <source>
        <dbReference type="Proteomes" id="UP000006727"/>
    </source>
</evidence>
<sequence>MSKSNPPKPPTDVAGGAEEQKEVDINTLTLRLEEAVAKTTQFYSILLGTNAEQKTVLVDSRDCICKLGTEFFNLKENLKKRETHAFAVQQLRTQDLKLQKARTQELVDQLTQKNVDIDDLHAHYKLQVRKVIDEERLKRVQMKVKFGALVEELFNRLEGVKTFMARQREVEERMKAAEKEAENSRAQIANSAHGFEQKCVEKCLQYKESTDKKLKEYMKKVKVGIGYRIGDTMKEVLGQNEVLLAEIQMHSSSTMGKQVEVDRLKAVNTKLRCEIALKKGAEELNAKRTRYQKHVIKHNNIKKLKSLVLHRAKELKKLRHLSEIVLRQRSEVELFLLDSIQHVKNQIYLQKKFQRNQNLDTSVHKKINANCASLDSTARGNLGSTSLQINNHQPSSIKPRVSWSDAGPVHGKVNVGGGEHNAEEQHSTEDRAGMHILFLGGSHDPLTTPVVLPLIDISELSWQEREKVLRYLYKKINTAWSLTMESEHIKQAETMQEEQKYQGSTSEAGRTII</sequence>
<feature type="region of interest" description="Disordered" evidence="2">
    <location>
        <begin position="1"/>
        <end position="20"/>
    </location>
</feature>
<evidence type="ECO:0000256" key="1">
    <source>
        <dbReference type="SAM" id="Coils"/>
    </source>
</evidence>
<reference evidence="4" key="3">
    <citation type="submission" date="2020-12" db="UniProtKB">
        <authorList>
            <consortium name="EnsemblPlants"/>
        </authorList>
    </citation>
    <scope>IDENTIFICATION</scope>
</reference>
<protein>
    <submittedName>
        <fullName evidence="3 4">Uncharacterized protein</fullName>
    </submittedName>
</protein>
<feature type="coiled-coil region" evidence="1">
    <location>
        <begin position="160"/>
        <end position="187"/>
    </location>
</feature>
<proteinExistence type="predicted"/>
<gene>
    <name evidence="3" type="ORF">PHYPA_000406</name>
</gene>
<accession>A0A2K1L7J9</accession>
<keyword evidence="5" id="KW-1185">Reference proteome</keyword>
<dbReference type="Gramene" id="Pp3c1_8830V3.1">
    <property type="protein sequence ID" value="Pp3c1_8830V3.1"/>
    <property type="gene ID" value="Pp3c1_8830"/>
</dbReference>
<dbReference type="EnsemblPlants" id="Pp3c1_8830V3.1">
    <property type="protein sequence ID" value="Pp3c1_8830V3.1"/>
    <property type="gene ID" value="Pp3c1_8830"/>
</dbReference>
<reference evidence="3 5" key="1">
    <citation type="journal article" date="2008" name="Science">
        <title>The Physcomitrella genome reveals evolutionary insights into the conquest of land by plants.</title>
        <authorList>
            <person name="Rensing S."/>
            <person name="Lang D."/>
            <person name="Zimmer A."/>
            <person name="Terry A."/>
            <person name="Salamov A."/>
            <person name="Shapiro H."/>
            <person name="Nishiyama T."/>
            <person name="Perroud P.-F."/>
            <person name="Lindquist E."/>
            <person name="Kamisugi Y."/>
            <person name="Tanahashi T."/>
            <person name="Sakakibara K."/>
            <person name="Fujita T."/>
            <person name="Oishi K."/>
            <person name="Shin-I T."/>
            <person name="Kuroki Y."/>
            <person name="Toyoda A."/>
            <person name="Suzuki Y."/>
            <person name="Hashimoto A."/>
            <person name="Yamaguchi K."/>
            <person name="Sugano A."/>
            <person name="Kohara Y."/>
            <person name="Fujiyama A."/>
            <person name="Anterola A."/>
            <person name="Aoki S."/>
            <person name="Ashton N."/>
            <person name="Barbazuk W.B."/>
            <person name="Barker E."/>
            <person name="Bennetzen J."/>
            <person name="Bezanilla M."/>
            <person name="Blankenship R."/>
            <person name="Cho S.H."/>
            <person name="Dutcher S."/>
            <person name="Estelle M."/>
            <person name="Fawcett J.A."/>
            <person name="Gundlach H."/>
            <person name="Hanada K."/>
            <person name="Heyl A."/>
            <person name="Hicks K.A."/>
            <person name="Hugh J."/>
            <person name="Lohr M."/>
            <person name="Mayer K."/>
            <person name="Melkozernov A."/>
            <person name="Murata T."/>
            <person name="Nelson D."/>
            <person name="Pils B."/>
            <person name="Prigge M."/>
            <person name="Reiss B."/>
            <person name="Renner T."/>
            <person name="Rombauts S."/>
            <person name="Rushton P."/>
            <person name="Sanderfoot A."/>
            <person name="Schween G."/>
            <person name="Shiu S.-H."/>
            <person name="Stueber K."/>
            <person name="Theodoulou F.L."/>
            <person name="Tu H."/>
            <person name="Van de Peer Y."/>
            <person name="Verrier P.J."/>
            <person name="Waters E."/>
            <person name="Wood A."/>
            <person name="Yang L."/>
            <person name="Cove D."/>
            <person name="Cuming A."/>
            <person name="Hasebe M."/>
            <person name="Lucas S."/>
            <person name="Mishler D.B."/>
            <person name="Reski R."/>
            <person name="Grigoriev I."/>
            <person name="Quatrano R.S."/>
            <person name="Boore J.L."/>
        </authorList>
    </citation>
    <scope>NUCLEOTIDE SEQUENCE [LARGE SCALE GENOMIC DNA]</scope>
    <source>
        <strain evidence="4 5">cv. Gransden 2004</strain>
    </source>
</reference>
<feature type="compositionally biased region" description="Pro residues" evidence="2">
    <location>
        <begin position="1"/>
        <end position="10"/>
    </location>
</feature>
<dbReference type="Proteomes" id="UP000006727">
    <property type="component" value="Chromosome 1"/>
</dbReference>
<evidence type="ECO:0000313" key="4">
    <source>
        <dbReference type="EnsemblPlants" id="Pp3c1_8830V3.1"/>
    </source>
</evidence>
<reference evidence="3 5" key="2">
    <citation type="journal article" date="2018" name="Plant J.">
        <title>The Physcomitrella patens chromosome-scale assembly reveals moss genome structure and evolution.</title>
        <authorList>
            <person name="Lang D."/>
            <person name="Ullrich K.K."/>
            <person name="Murat F."/>
            <person name="Fuchs J."/>
            <person name="Jenkins J."/>
            <person name="Haas F.B."/>
            <person name="Piednoel M."/>
            <person name="Gundlach H."/>
            <person name="Van Bel M."/>
            <person name="Meyberg R."/>
            <person name="Vives C."/>
            <person name="Morata J."/>
            <person name="Symeonidi A."/>
            <person name="Hiss M."/>
            <person name="Muchero W."/>
            <person name="Kamisugi Y."/>
            <person name="Saleh O."/>
            <person name="Blanc G."/>
            <person name="Decker E.L."/>
            <person name="van Gessel N."/>
            <person name="Grimwood J."/>
            <person name="Hayes R.D."/>
            <person name="Graham S.W."/>
            <person name="Gunter L.E."/>
            <person name="McDaniel S.F."/>
            <person name="Hoernstein S.N.W."/>
            <person name="Larsson A."/>
            <person name="Li F.W."/>
            <person name="Perroud P.F."/>
            <person name="Phillips J."/>
            <person name="Ranjan P."/>
            <person name="Rokshar D.S."/>
            <person name="Rothfels C.J."/>
            <person name="Schneider L."/>
            <person name="Shu S."/>
            <person name="Stevenson D.W."/>
            <person name="Thummler F."/>
            <person name="Tillich M."/>
            <person name="Villarreal Aguilar J.C."/>
            <person name="Widiez T."/>
            <person name="Wong G.K."/>
            <person name="Wymore A."/>
            <person name="Zhang Y."/>
            <person name="Zimmer A.D."/>
            <person name="Quatrano R.S."/>
            <person name="Mayer K.F.X."/>
            <person name="Goodstein D."/>
            <person name="Casacuberta J.M."/>
            <person name="Vandepoele K."/>
            <person name="Reski R."/>
            <person name="Cuming A.C."/>
            <person name="Tuskan G.A."/>
            <person name="Maumus F."/>
            <person name="Salse J."/>
            <person name="Schmutz J."/>
            <person name="Rensing S.A."/>
        </authorList>
    </citation>
    <scope>NUCLEOTIDE SEQUENCE [LARGE SCALE GENOMIC DNA]</scope>
    <source>
        <strain evidence="4 5">cv. Gransden 2004</strain>
    </source>
</reference>
<dbReference type="EnsemblPlants" id="Pp3c1_8830V3.2">
    <property type="protein sequence ID" value="Pp3c1_8830V3.2"/>
    <property type="gene ID" value="Pp3c1_8830"/>
</dbReference>
<dbReference type="AlphaFoldDB" id="A0A2K1L7J9"/>
<keyword evidence="1" id="KW-0175">Coiled coil</keyword>
<name>A0A2K1L7J9_PHYPA</name>
<dbReference type="PANTHER" id="PTHR14845:SF0">
    <property type="entry name" value="DUF4515 DOMAIN-CONTAINING PROTEIN"/>
    <property type="match status" value="1"/>
</dbReference>
<evidence type="ECO:0000256" key="2">
    <source>
        <dbReference type="SAM" id="MobiDB-lite"/>
    </source>
</evidence>